<comment type="caution">
    <text evidence="5">The sequence shown here is derived from an EMBL/GenBank/DDBJ whole genome shotgun (WGS) entry which is preliminary data.</text>
</comment>
<evidence type="ECO:0000256" key="2">
    <source>
        <dbReference type="ARBA" id="ARBA00023012"/>
    </source>
</evidence>
<proteinExistence type="predicted"/>
<evidence type="ECO:0000259" key="4">
    <source>
        <dbReference type="PROSITE" id="PS50110"/>
    </source>
</evidence>
<dbReference type="Pfam" id="PF00072">
    <property type="entry name" value="Response_reg"/>
    <property type="match status" value="1"/>
</dbReference>
<evidence type="ECO:0000313" key="6">
    <source>
        <dbReference type="Proteomes" id="UP000189670"/>
    </source>
</evidence>
<dbReference type="AlphaFoldDB" id="A0A1V1PA70"/>
<dbReference type="CDD" id="cd17546">
    <property type="entry name" value="REC_hyHK_CKI1_RcsC-like"/>
    <property type="match status" value="1"/>
</dbReference>
<dbReference type="Gene3D" id="3.40.50.2300">
    <property type="match status" value="1"/>
</dbReference>
<organism evidence="5 6">
    <name type="scientific">Candidatus Magnetoglobus multicellularis str. Araruama</name>
    <dbReference type="NCBI Taxonomy" id="890399"/>
    <lineage>
        <taxon>Bacteria</taxon>
        <taxon>Pseudomonadati</taxon>
        <taxon>Thermodesulfobacteriota</taxon>
        <taxon>Desulfobacteria</taxon>
        <taxon>Desulfobacterales</taxon>
        <taxon>Desulfobacteraceae</taxon>
        <taxon>Candidatus Magnetoglobus</taxon>
    </lineage>
</organism>
<dbReference type="Proteomes" id="UP000189670">
    <property type="component" value="Unassembled WGS sequence"/>
</dbReference>
<gene>
    <name evidence="5" type="ORF">OMM_07866</name>
</gene>
<dbReference type="EMBL" id="ATBP01000217">
    <property type="protein sequence ID" value="ETR71819.1"/>
    <property type="molecule type" value="Genomic_DNA"/>
</dbReference>
<keyword evidence="1 3" id="KW-0597">Phosphoprotein</keyword>
<evidence type="ECO:0000256" key="1">
    <source>
        <dbReference type="ARBA" id="ARBA00022553"/>
    </source>
</evidence>
<dbReference type="InterPro" id="IPR011006">
    <property type="entry name" value="CheY-like_superfamily"/>
</dbReference>
<dbReference type="SUPFAM" id="SSF52172">
    <property type="entry name" value="CheY-like"/>
    <property type="match status" value="1"/>
</dbReference>
<keyword evidence="2" id="KW-0902">Two-component regulatory system</keyword>
<accession>A0A1V1PA70</accession>
<dbReference type="InterPro" id="IPR001789">
    <property type="entry name" value="Sig_transdc_resp-reg_receiver"/>
</dbReference>
<name>A0A1V1PA70_9BACT</name>
<reference evidence="6" key="1">
    <citation type="submission" date="2012-11" db="EMBL/GenBank/DDBJ databases">
        <authorList>
            <person name="Lucero-Rivera Y.E."/>
            <person name="Tovar-Ramirez D."/>
        </authorList>
    </citation>
    <scope>NUCLEOTIDE SEQUENCE [LARGE SCALE GENOMIC DNA]</scope>
    <source>
        <strain evidence="6">Araruama</strain>
    </source>
</reference>
<dbReference type="PANTHER" id="PTHR45339:SF1">
    <property type="entry name" value="HYBRID SIGNAL TRANSDUCTION HISTIDINE KINASE J"/>
    <property type="match status" value="1"/>
</dbReference>
<evidence type="ECO:0000256" key="3">
    <source>
        <dbReference type="PROSITE-ProRule" id="PRU00169"/>
    </source>
</evidence>
<dbReference type="PROSITE" id="PS50110">
    <property type="entry name" value="RESPONSE_REGULATORY"/>
    <property type="match status" value="1"/>
</dbReference>
<sequence length="135" mass="15215">MSDNINKEKNTPPLSCLIAEDNLVNQKILTRFLNKLGLKPDLARDGLEAVEYVQKKDYDVVLMDIQMPRMDGLKATKCILNDCKLQKSPVIIAVTANTSEEIKQMCLDIGMKGYISKPISMTILKNALQQWANYP</sequence>
<dbReference type="SMART" id="SM00448">
    <property type="entry name" value="REC"/>
    <property type="match status" value="1"/>
</dbReference>
<feature type="modified residue" description="4-aspartylphosphate" evidence="3">
    <location>
        <position position="64"/>
    </location>
</feature>
<dbReference type="PANTHER" id="PTHR45339">
    <property type="entry name" value="HYBRID SIGNAL TRANSDUCTION HISTIDINE KINASE J"/>
    <property type="match status" value="1"/>
</dbReference>
<evidence type="ECO:0000313" key="5">
    <source>
        <dbReference type="EMBL" id="ETR71819.1"/>
    </source>
</evidence>
<dbReference type="GO" id="GO:0000160">
    <property type="term" value="P:phosphorelay signal transduction system"/>
    <property type="evidence" value="ECO:0007669"/>
    <property type="project" value="UniProtKB-KW"/>
</dbReference>
<feature type="domain" description="Response regulatory" evidence="4">
    <location>
        <begin position="15"/>
        <end position="132"/>
    </location>
</feature>
<protein>
    <recommendedName>
        <fullName evidence="4">Response regulatory domain-containing protein</fullName>
    </recommendedName>
</protein>